<evidence type="ECO:0000313" key="19">
    <source>
        <dbReference type="Proteomes" id="UP001445732"/>
    </source>
</evidence>
<dbReference type="Gene3D" id="3.30.450.300">
    <property type="entry name" value="Sensor histidine kinase RisS, periplasmic domain"/>
    <property type="match status" value="1"/>
</dbReference>
<keyword evidence="9" id="KW-0547">Nucleotide-binding</keyword>
<keyword evidence="11 18" id="KW-0067">ATP-binding</keyword>
<dbReference type="PANTHER" id="PTHR44936:SF5">
    <property type="entry name" value="SENSOR HISTIDINE KINASE ENVZ"/>
    <property type="match status" value="1"/>
</dbReference>
<dbReference type="Gene3D" id="1.10.287.130">
    <property type="match status" value="1"/>
</dbReference>
<dbReference type="Pfam" id="PF00512">
    <property type="entry name" value="HisKA"/>
    <property type="match status" value="1"/>
</dbReference>
<dbReference type="CDD" id="cd06225">
    <property type="entry name" value="HAMP"/>
    <property type="match status" value="1"/>
</dbReference>
<dbReference type="PANTHER" id="PTHR44936">
    <property type="entry name" value="SENSOR PROTEIN CREC"/>
    <property type="match status" value="1"/>
</dbReference>
<evidence type="ECO:0000256" key="3">
    <source>
        <dbReference type="ARBA" id="ARBA00012438"/>
    </source>
</evidence>
<evidence type="ECO:0000256" key="5">
    <source>
        <dbReference type="ARBA" id="ARBA00022519"/>
    </source>
</evidence>
<dbReference type="InterPro" id="IPR038421">
    <property type="entry name" value="RisS_PPD_sf"/>
</dbReference>
<dbReference type="PRINTS" id="PR00344">
    <property type="entry name" value="BCTRLSENSOR"/>
</dbReference>
<dbReference type="SMART" id="SM00388">
    <property type="entry name" value="HisKA"/>
    <property type="match status" value="1"/>
</dbReference>
<dbReference type="InterPro" id="IPR004358">
    <property type="entry name" value="Sig_transdc_His_kin-like_C"/>
</dbReference>
<protein>
    <recommendedName>
        <fullName evidence="3">histidine kinase</fullName>
        <ecNumber evidence="3">2.7.13.3</ecNumber>
    </recommendedName>
</protein>
<dbReference type="InterPro" id="IPR003660">
    <property type="entry name" value="HAMP_dom"/>
</dbReference>
<evidence type="ECO:0000259" key="17">
    <source>
        <dbReference type="PROSITE" id="PS50885"/>
    </source>
</evidence>
<dbReference type="InterPro" id="IPR003594">
    <property type="entry name" value="HATPase_dom"/>
</dbReference>
<keyword evidence="8 15" id="KW-0812">Transmembrane</keyword>
<evidence type="ECO:0000256" key="14">
    <source>
        <dbReference type="ARBA" id="ARBA00023136"/>
    </source>
</evidence>
<evidence type="ECO:0000256" key="1">
    <source>
        <dbReference type="ARBA" id="ARBA00000085"/>
    </source>
</evidence>
<dbReference type="SUPFAM" id="SSF55874">
    <property type="entry name" value="ATPase domain of HSP90 chaperone/DNA topoisomerase II/histidine kinase"/>
    <property type="match status" value="1"/>
</dbReference>
<evidence type="ECO:0000256" key="9">
    <source>
        <dbReference type="ARBA" id="ARBA00022741"/>
    </source>
</evidence>
<proteinExistence type="predicted"/>
<feature type="domain" description="Histidine kinase" evidence="16">
    <location>
        <begin position="216"/>
        <end position="413"/>
    </location>
</feature>
<reference evidence="18 19" key="1">
    <citation type="submission" date="2024-06" db="EMBL/GenBank/DDBJ databases">
        <title>Brevundimonas sp. C11.</title>
        <authorList>
            <person name="Maltman C."/>
        </authorList>
    </citation>
    <scope>NUCLEOTIDE SEQUENCE [LARGE SCALE GENOMIC DNA]</scope>
    <source>
        <strain evidence="18 19">C11</strain>
    </source>
</reference>
<evidence type="ECO:0000256" key="13">
    <source>
        <dbReference type="ARBA" id="ARBA00023012"/>
    </source>
</evidence>
<evidence type="ECO:0000256" key="15">
    <source>
        <dbReference type="SAM" id="Phobius"/>
    </source>
</evidence>
<organism evidence="18 19">
    <name type="scientific">Brevundimonas aurifodinae</name>
    <dbReference type="NCBI Taxonomy" id="1508312"/>
    <lineage>
        <taxon>Bacteria</taxon>
        <taxon>Pseudomonadati</taxon>
        <taxon>Pseudomonadota</taxon>
        <taxon>Alphaproteobacteria</taxon>
        <taxon>Caulobacterales</taxon>
        <taxon>Caulobacteraceae</taxon>
        <taxon>Brevundimonas</taxon>
    </lineage>
</organism>
<evidence type="ECO:0000256" key="7">
    <source>
        <dbReference type="ARBA" id="ARBA00022679"/>
    </source>
</evidence>
<dbReference type="RefSeq" id="WP_349683686.1">
    <property type="nucleotide sequence ID" value="NZ_JBEGDD010000003.1"/>
</dbReference>
<dbReference type="EMBL" id="JBEGDD010000003">
    <property type="protein sequence ID" value="MEQ7154519.1"/>
    <property type="molecule type" value="Genomic_DNA"/>
</dbReference>
<dbReference type="EC" id="2.7.13.3" evidence="3"/>
<evidence type="ECO:0000256" key="6">
    <source>
        <dbReference type="ARBA" id="ARBA00022553"/>
    </source>
</evidence>
<keyword evidence="6" id="KW-0597">Phosphoprotein</keyword>
<dbReference type="Proteomes" id="UP001445732">
    <property type="component" value="Unassembled WGS sequence"/>
</dbReference>
<dbReference type="PROSITE" id="PS50885">
    <property type="entry name" value="HAMP"/>
    <property type="match status" value="1"/>
</dbReference>
<dbReference type="SMART" id="SM00304">
    <property type="entry name" value="HAMP"/>
    <property type="match status" value="1"/>
</dbReference>
<feature type="transmembrane region" description="Helical" evidence="15">
    <location>
        <begin position="136"/>
        <end position="155"/>
    </location>
</feature>
<comment type="caution">
    <text evidence="18">The sequence shown here is derived from an EMBL/GenBank/DDBJ whole genome shotgun (WGS) entry which is preliminary data.</text>
</comment>
<evidence type="ECO:0000256" key="2">
    <source>
        <dbReference type="ARBA" id="ARBA00004429"/>
    </source>
</evidence>
<dbReference type="SUPFAM" id="SSF47384">
    <property type="entry name" value="Homodimeric domain of signal transducing histidine kinase"/>
    <property type="match status" value="1"/>
</dbReference>
<dbReference type="InterPro" id="IPR005467">
    <property type="entry name" value="His_kinase_dom"/>
</dbReference>
<dbReference type="SMART" id="SM00387">
    <property type="entry name" value="HATPase_c"/>
    <property type="match status" value="1"/>
</dbReference>
<dbReference type="Gene3D" id="3.30.565.10">
    <property type="entry name" value="Histidine kinase-like ATPase, C-terminal domain"/>
    <property type="match status" value="1"/>
</dbReference>
<dbReference type="Pfam" id="PF00672">
    <property type="entry name" value="HAMP"/>
    <property type="match status" value="1"/>
</dbReference>
<dbReference type="Pfam" id="PF02518">
    <property type="entry name" value="HATPase_c"/>
    <property type="match status" value="1"/>
</dbReference>
<feature type="domain" description="HAMP" evidence="17">
    <location>
        <begin position="157"/>
        <end position="208"/>
    </location>
</feature>
<evidence type="ECO:0000256" key="11">
    <source>
        <dbReference type="ARBA" id="ARBA00022840"/>
    </source>
</evidence>
<evidence type="ECO:0000259" key="16">
    <source>
        <dbReference type="PROSITE" id="PS50109"/>
    </source>
</evidence>
<evidence type="ECO:0000256" key="8">
    <source>
        <dbReference type="ARBA" id="ARBA00022692"/>
    </source>
</evidence>
<keyword evidence="10" id="KW-0418">Kinase</keyword>
<accession>A0ABV1NLK3</accession>
<sequence>MASLILAQALTLGIFFTFILMPQTQRVAEVMAQTFVMVSTAAERLPPADRSRLVSQLGQSDYLDVWSGAEPPAARGRRPQLLERLFMQSLVDKLGGQRDLEWRTDASDRLWLHLAIGPDLYWVSVKPPGGLQPVNALLAAMFVTLLLALAMAMAAQRRLARPLGRLADAAATLKPGVASSLPETGPAEIAAVSKAFNAMTGRLARDERARAVMLAGVSHDIRTPLAKLRLVLEMAADPDGDLVQTARRQIGEIDRILAQFLAFGRGPEGEPETVFDVDALVDEVVAYFAADAVPIEREGVPIGMIRGRPEALRRGIVNLVQNAIQYGAPPIVIWTARTGPGVALAVSDLGPGAPPDRLSDLDQPFVRGDSARGSPGTGLGLAIVANTMQAQGGTLTLSNREPVGFEARLDWPI</sequence>
<dbReference type="InterPro" id="IPR050980">
    <property type="entry name" value="2C_sensor_his_kinase"/>
</dbReference>
<keyword evidence="7" id="KW-0808">Transferase</keyword>
<keyword evidence="5" id="KW-0997">Cell inner membrane</keyword>
<keyword evidence="4" id="KW-1003">Cell membrane</keyword>
<comment type="catalytic activity">
    <reaction evidence="1">
        <text>ATP + protein L-histidine = ADP + protein N-phospho-L-histidine.</text>
        <dbReference type="EC" id="2.7.13.3"/>
    </reaction>
</comment>
<keyword evidence="19" id="KW-1185">Reference proteome</keyword>
<evidence type="ECO:0000256" key="10">
    <source>
        <dbReference type="ARBA" id="ARBA00022777"/>
    </source>
</evidence>
<dbReference type="InterPro" id="IPR036890">
    <property type="entry name" value="HATPase_C_sf"/>
</dbReference>
<keyword evidence="14 15" id="KW-0472">Membrane</keyword>
<name>A0ABV1NLK3_9CAUL</name>
<dbReference type="InterPro" id="IPR003661">
    <property type="entry name" value="HisK_dim/P_dom"/>
</dbReference>
<dbReference type="InterPro" id="IPR036097">
    <property type="entry name" value="HisK_dim/P_sf"/>
</dbReference>
<comment type="subcellular location">
    <subcellularLocation>
        <location evidence="2">Cell inner membrane</location>
        <topology evidence="2">Multi-pass membrane protein</topology>
    </subcellularLocation>
</comment>
<dbReference type="CDD" id="cd00082">
    <property type="entry name" value="HisKA"/>
    <property type="match status" value="1"/>
</dbReference>
<evidence type="ECO:0000313" key="18">
    <source>
        <dbReference type="EMBL" id="MEQ7154519.1"/>
    </source>
</evidence>
<evidence type="ECO:0000256" key="12">
    <source>
        <dbReference type="ARBA" id="ARBA00022989"/>
    </source>
</evidence>
<gene>
    <name evidence="18" type="ORF">ABN401_04765</name>
</gene>
<keyword evidence="13" id="KW-0902">Two-component regulatory system</keyword>
<dbReference type="GO" id="GO:0005524">
    <property type="term" value="F:ATP binding"/>
    <property type="evidence" value="ECO:0007669"/>
    <property type="project" value="UniProtKB-KW"/>
</dbReference>
<dbReference type="PROSITE" id="PS50109">
    <property type="entry name" value="HIS_KIN"/>
    <property type="match status" value="1"/>
</dbReference>
<evidence type="ECO:0000256" key="4">
    <source>
        <dbReference type="ARBA" id="ARBA00022475"/>
    </source>
</evidence>
<keyword evidence="12 15" id="KW-1133">Transmembrane helix</keyword>